<evidence type="ECO:0000313" key="6">
    <source>
        <dbReference type="EMBL" id="PIX34617.1"/>
    </source>
</evidence>
<keyword evidence="3" id="KW-0408">Iron</keyword>
<dbReference type="Pfam" id="PF13247">
    <property type="entry name" value="Fer4_11"/>
    <property type="match status" value="1"/>
</dbReference>
<accession>A0A2M7PKY3</accession>
<protein>
    <submittedName>
        <fullName evidence="8">4Fe-4S ferredoxin</fullName>
    </submittedName>
</protein>
<dbReference type="CDD" id="cd04410">
    <property type="entry name" value="DMSOR_beta-like"/>
    <property type="match status" value="1"/>
</dbReference>
<dbReference type="InterPro" id="IPR017900">
    <property type="entry name" value="4Fe4S_Fe_S_CS"/>
</dbReference>
<evidence type="ECO:0000313" key="10">
    <source>
        <dbReference type="Proteomes" id="UP000230646"/>
    </source>
</evidence>
<evidence type="ECO:0000313" key="9">
    <source>
        <dbReference type="Proteomes" id="UP000228560"/>
    </source>
</evidence>
<dbReference type="EMBL" id="PFTV01000077">
    <property type="protein sequence ID" value="PJB57188.1"/>
    <property type="molecule type" value="Genomic_DNA"/>
</dbReference>
<dbReference type="InterPro" id="IPR050954">
    <property type="entry name" value="ET_IronSulfur_Cluster-Binding"/>
</dbReference>
<comment type="caution">
    <text evidence="8">The sequence shown here is derived from an EMBL/GenBank/DDBJ whole genome shotgun (WGS) entry which is preliminary data.</text>
</comment>
<dbReference type="SUPFAM" id="SSF54862">
    <property type="entry name" value="4Fe-4S ferredoxins"/>
    <property type="match status" value="1"/>
</dbReference>
<evidence type="ECO:0000313" key="7">
    <source>
        <dbReference type="EMBL" id="PIY31205.1"/>
    </source>
</evidence>
<evidence type="ECO:0000259" key="5">
    <source>
        <dbReference type="PROSITE" id="PS51379"/>
    </source>
</evidence>
<keyword evidence="2" id="KW-0479">Metal-binding</keyword>
<dbReference type="Proteomes" id="UP000230646">
    <property type="component" value="Unassembled WGS sequence"/>
</dbReference>
<feature type="domain" description="4Fe-4S ferredoxin-type" evidence="5">
    <location>
        <begin position="94"/>
        <end position="124"/>
    </location>
</feature>
<evidence type="ECO:0000256" key="3">
    <source>
        <dbReference type="ARBA" id="ARBA00023004"/>
    </source>
</evidence>
<gene>
    <name evidence="8" type="ORF">CO097_03050</name>
    <name evidence="7" type="ORF">COZ07_10155</name>
    <name evidence="6" type="ORF">COZ58_03325</name>
</gene>
<proteinExistence type="predicted"/>
<dbReference type="InterPro" id="IPR017896">
    <property type="entry name" value="4Fe4S_Fe-S-bd"/>
</dbReference>
<dbReference type="AlphaFoldDB" id="A0A2M8CDR1"/>
<dbReference type="PROSITE" id="PS00198">
    <property type="entry name" value="4FE4S_FER_1"/>
    <property type="match status" value="1"/>
</dbReference>
<dbReference type="EMBL" id="PFIP01000058">
    <property type="protein sequence ID" value="PIX34617.1"/>
    <property type="molecule type" value="Genomic_DNA"/>
</dbReference>
<sequence length="187" mass="21268">MGVEMYTSAEQIHQGKLNIKPKKGKDLRLFIDLDICNSGECKECVINCSYYYHPNNNGIISIIELVTYALVCRKCEEPHCVNACPVEAIEQQEDKLLIRHNMRCISCKSCSYACPYGTIYPENVPLLIHNCDFCFERRDQKDEILCVKSCPYGALGLKKGDIGLDENSFLVGDNIIVHSTHWNREKA</sequence>
<keyword evidence="1" id="KW-0004">4Fe-4S</keyword>
<evidence type="ECO:0000256" key="2">
    <source>
        <dbReference type="ARBA" id="ARBA00022723"/>
    </source>
</evidence>
<organism evidence="8 9">
    <name type="scientific">Candidatus Infernicultor aquiphilus</name>
    <dbReference type="NCBI Taxonomy" id="1805029"/>
    <lineage>
        <taxon>Bacteria</taxon>
        <taxon>Pseudomonadati</taxon>
        <taxon>Atribacterota</taxon>
        <taxon>Candidatus Phoenicimicrobiia</taxon>
        <taxon>Candidatus Pheonicimicrobiales</taxon>
        <taxon>Candidatus Phoenicimicrobiaceae</taxon>
        <taxon>Candidatus Infernicultor</taxon>
    </lineage>
</organism>
<evidence type="ECO:0000256" key="4">
    <source>
        <dbReference type="ARBA" id="ARBA00023014"/>
    </source>
</evidence>
<dbReference type="Proteomes" id="UP000231493">
    <property type="component" value="Unassembled WGS sequence"/>
</dbReference>
<dbReference type="PANTHER" id="PTHR43177:SF3">
    <property type="entry name" value="PROTEIN NRFC HOMOLOG"/>
    <property type="match status" value="1"/>
</dbReference>
<dbReference type="Proteomes" id="UP000228560">
    <property type="component" value="Unassembled WGS sequence"/>
</dbReference>
<dbReference type="Gene3D" id="3.30.70.20">
    <property type="match status" value="1"/>
</dbReference>
<accession>A0A2M8CDR1</accession>
<dbReference type="PROSITE" id="PS51379">
    <property type="entry name" value="4FE4S_FER_2"/>
    <property type="match status" value="1"/>
</dbReference>
<dbReference type="GO" id="GO:0051539">
    <property type="term" value="F:4 iron, 4 sulfur cluster binding"/>
    <property type="evidence" value="ECO:0007669"/>
    <property type="project" value="UniProtKB-KW"/>
</dbReference>
<accession>A0A2M7K8Z8</accession>
<reference evidence="9 10" key="2">
    <citation type="submission" date="2017-09" db="EMBL/GenBank/DDBJ databases">
        <title>Depth-based differentiation of microbial function through sediment-hosted aquifers and enrichment of novel symbionts in the deep terrestrial subsurface.</title>
        <authorList>
            <person name="Probst A.J."/>
            <person name="Ladd B."/>
            <person name="Jarett J.K."/>
            <person name="Geller-Mcgrath D.E."/>
            <person name="Sieber C.M."/>
            <person name="Emerson J.B."/>
            <person name="Anantharaman K."/>
            <person name="Thomas B.C."/>
            <person name="Malmstrom R."/>
            <person name="Stieglmeier M."/>
            <person name="Klingl A."/>
            <person name="Woyke T."/>
            <person name="Ryan C.M."/>
            <person name="Banfield J.F."/>
        </authorList>
    </citation>
    <scope>NUCLEOTIDE SEQUENCE [LARGE SCALE GENOMIC DNA]</scope>
    <source>
        <strain evidence="7">CG_4_10_14_3_um_filter_34_13</strain>
        <strain evidence="8">CG_4_9_14_3_um_filter_33_16</strain>
    </source>
</reference>
<reference evidence="6" key="1">
    <citation type="submission" date="2017-09" db="EMBL/GenBank/DDBJ databases">
        <title>Depth-based differentiation of microbial function through sediment-hosted aquifers and enrichment of novel symbionts in the deep terrestrial subsurface.</title>
        <authorList>
            <person name="Probst A.J."/>
            <person name="Ladd B."/>
            <person name="Jarett J.K."/>
            <person name="Geller-Mcgrath D.E."/>
            <person name="Sieber C.M.K."/>
            <person name="Emerson J.B."/>
            <person name="Anantharaman K."/>
            <person name="Thomas B.C."/>
            <person name="Malmstrom R."/>
            <person name="Stieglmeier M."/>
            <person name="Klingl A."/>
            <person name="Woyke T."/>
            <person name="Ryan C.M."/>
            <person name="Banfield J.F."/>
        </authorList>
    </citation>
    <scope>NUCLEOTIDE SEQUENCE</scope>
    <source>
        <strain evidence="6">CG_4_8_14_3_um_filter_34_18</strain>
    </source>
</reference>
<dbReference type="GO" id="GO:0046872">
    <property type="term" value="F:metal ion binding"/>
    <property type="evidence" value="ECO:0007669"/>
    <property type="project" value="UniProtKB-KW"/>
</dbReference>
<dbReference type="EMBL" id="PFKO01000368">
    <property type="protein sequence ID" value="PIY31205.1"/>
    <property type="molecule type" value="Genomic_DNA"/>
</dbReference>
<keyword evidence="4" id="KW-0411">Iron-sulfur</keyword>
<dbReference type="PANTHER" id="PTHR43177">
    <property type="entry name" value="PROTEIN NRFC"/>
    <property type="match status" value="1"/>
</dbReference>
<evidence type="ECO:0000256" key="1">
    <source>
        <dbReference type="ARBA" id="ARBA00022485"/>
    </source>
</evidence>
<evidence type="ECO:0000313" key="8">
    <source>
        <dbReference type="EMBL" id="PJB57188.1"/>
    </source>
</evidence>
<name>A0A2M8CDR1_9BACT</name>